<keyword evidence="2" id="KW-1185">Reference proteome</keyword>
<dbReference type="STRING" id="1547445.LO80_03180"/>
<organism evidence="1 2">
    <name type="scientific">Candidatus Francisella endociliophora</name>
    <dbReference type="NCBI Taxonomy" id="653937"/>
    <lineage>
        <taxon>Bacteria</taxon>
        <taxon>Pseudomonadati</taxon>
        <taxon>Pseudomonadota</taxon>
        <taxon>Gammaproteobacteria</taxon>
        <taxon>Thiotrichales</taxon>
        <taxon>Francisellaceae</taxon>
        <taxon>Francisella</taxon>
    </lineage>
</organism>
<reference evidence="1 2" key="1">
    <citation type="submission" date="2014-10" db="EMBL/GenBank/DDBJ databases">
        <title>Whole genome sequence of Francisella endociliophora strain FSC1006, isolated from a laboratory culture of the marine ciliate Euplotes raikovi.</title>
        <authorList>
            <person name="Granberg M."/>
            <person name="Backman S."/>
            <person name="Lundmark E."/>
            <person name="Nilsson E."/>
            <person name="Karlsson E."/>
            <person name="Thelaus J."/>
            <person name="Ohrman C."/>
            <person name="Larkeryd A."/>
            <person name="Stenberg P."/>
        </authorList>
    </citation>
    <scope>NUCLEOTIDE SEQUENCE [LARGE SCALE GENOMIC DNA]</scope>
    <source>
        <strain evidence="1 2">FSC1006</strain>
    </source>
</reference>
<dbReference type="HOGENOM" id="CLU_2824838_0_0_6"/>
<accession>A0A097ENC8</accession>
<dbReference type="Proteomes" id="UP000029672">
    <property type="component" value="Chromosome"/>
</dbReference>
<dbReference type="RefSeq" id="WP_040008487.1">
    <property type="nucleotide sequence ID" value="NZ_CP009574.1"/>
</dbReference>
<dbReference type="AlphaFoldDB" id="A0A097ENC8"/>
<sequence length="66" mass="7855">MSFCDLNTTRFVTGEAVNQINIFDMYKYAEMKGYKDVDEFVSVMKSIDSHYIDLRIKKMQRTMKTK</sequence>
<dbReference type="KEGG" id="frf:LO80_03180"/>
<dbReference type="EMBL" id="CP009574">
    <property type="protein sequence ID" value="AIT09072.1"/>
    <property type="molecule type" value="Genomic_DNA"/>
</dbReference>
<evidence type="ECO:0000313" key="1">
    <source>
        <dbReference type="EMBL" id="AIT09072.1"/>
    </source>
</evidence>
<proteinExistence type="predicted"/>
<protein>
    <submittedName>
        <fullName evidence="1">Uncharacterized protein</fullName>
    </submittedName>
</protein>
<gene>
    <name evidence="1" type="ORF">LO80_03180</name>
</gene>
<name>A0A097ENC8_9GAMM</name>
<evidence type="ECO:0000313" key="2">
    <source>
        <dbReference type="Proteomes" id="UP000029672"/>
    </source>
</evidence>